<dbReference type="Pfam" id="PF03453">
    <property type="entry name" value="MoeA_N"/>
    <property type="match status" value="1"/>
</dbReference>
<comment type="pathway">
    <text evidence="1">Cofactor biosynthesis; molybdopterin biosynthesis.</text>
</comment>
<dbReference type="UniPathway" id="UPA00344"/>
<dbReference type="AlphaFoldDB" id="A0A450SI33"/>
<sequence>MKATHHAAGKETLSVEQARARIAGEIDSVREWESVPLRDALGRVLARDILAPFPVPPYTNSAMDGYAIIGADLLLSKPASEFRVIGTAWAGRPGNDAIQTGQAIRIMTGAVLPAGADAVLMQEIEIGPPFYLSQGVKDVVVFDPSTLLVLHSQQVGAERHHSPLDIRLQCGCRVRL</sequence>
<dbReference type="EC" id="2.10.1.1" evidence="1"/>
<dbReference type="GO" id="GO:0046872">
    <property type="term" value="F:metal ion binding"/>
    <property type="evidence" value="ECO:0007669"/>
    <property type="project" value="UniProtKB-UniRule"/>
</dbReference>
<feature type="domain" description="MoeA N-terminal and linker" evidence="2">
    <location>
        <begin position="13"/>
        <end position="124"/>
    </location>
</feature>
<reference evidence="3" key="1">
    <citation type="submission" date="2019-02" db="EMBL/GenBank/DDBJ databases">
        <authorList>
            <person name="Gruber-Vodicka R. H."/>
            <person name="Seah K. B. B."/>
        </authorList>
    </citation>
    <scope>NUCLEOTIDE SEQUENCE</scope>
    <source>
        <strain evidence="3">BECK_DK161</strain>
    </source>
</reference>
<dbReference type="Gene3D" id="2.170.190.11">
    <property type="entry name" value="Molybdopterin biosynthesis moea protein, domain 3"/>
    <property type="match status" value="1"/>
</dbReference>
<dbReference type="InterPro" id="IPR005110">
    <property type="entry name" value="MoeA_linker/N"/>
</dbReference>
<dbReference type="Gene3D" id="3.90.105.10">
    <property type="entry name" value="Molybdopterin biosynthesis moea protein, domain 2"/>
    <property type="match status" value="1"/>
</dbReference>
<keyword evidence="1" id="KW-0808">Transferase</keyword>
<dbReference type="GO" id="GO:0005829">
    <property type="term" value="C:cytosol"/>
    <property type="evidence" value="ECO:0007669"/>
    <property type="project" value="TreeGrafter"/>
</dbReference>
<protein>
    <recommendedName>
        <fullName evidence="1">Molybdopterin molybdenumtransferase</fullName>
        <ecNumber evidence="1">2.10.1.1</ecNumber>
    </recommendedName>
</protein>
<keyword evidence="1" id="KW-0501">Molybdenum cofactor biosynthesis</keyword>
<comment type="catalytic activity">
    <reaction evidence="1">
        <text>adenylyl-molybdopterin + molybdate = Mo-molybdopterin + AMP + H(+)</text>
        <dbReference type="Rhea" id="RHEA:35047"/>
        <dbReference type="ChEBI" id="CHEBI:15378"/>
        <dbReference type="ChEBI" id="CHEBI:36264"/>
        <dbReference type="ChEBI" id="CHEBI:62727"/>
        <dbReference type="ChEBI" id="CHEBI:71302"/>
        <dbReference type="ChEBI" id="CHEBI:456215"/>
    </reaction>
</comment>
<evidence type="ECO:0000256" key="1">
    <source>
        <dbReference type="RuleBase" id="RU365090"/>
    </source>
</evidence>
<keyword evidence="1" id="KW-0500">Molybdenum</keyword>
<keyword evidence="1" id="KW-0479">Metal-binding</keyword>
<name>A0A450SI33_9GAMM</name>
<evidence type="ECO:0000313" key="3">
    <source>
        <dbReference type="EMBL" id="VFJ52987.1"/>
    </source>
</evidence>
<dbReference type="InterPro" id="IPR036135">
    <property type="entry name" value="MoeA_linker/N_sf"/>
</dbReference>
<comment type="function">
    <text evidence="1">Catalyzes the insertion of molybdate into adenylated molybdopterin with the concomitant release of AMP.</text>
</comment>
<dbReference type="EMBL" id="CAADEY010000038">
    <property type="protein sequence ID" value="VFJ52987.1"/>
    <property type="molecule type" value="Genomic_DNA"/>
</dbReference>
<accession>A0A450SI33</accession>
<dbReference type="GO" id="GO:0006777">
    <property type="term" value="P:Mo-molybdopterin cofactor biosynthetic process"/>
    <property type="evidence" value="ECO:0007669"/>
    <property type="project" value="UniProtKB-UniRule"/>
</dbReference>
<organism evidence="3">
    <name type="scientific">Candidatus Kentrum sp. DK</name>
    <dbReference type="NCBI Taxonomy" id="2126562"/>
    <lineage>
        <taxon>Bacteria</taxon>
        <taxon>Pseudomonadati</taxon>
        <taxon>Pseudomonadota</taxon>
        <taxon>Gammaproteobacteria</taxon>
        <taxon>Candidatus Kentrum</taxon>
    </lineage>
</organism>
<dbReference type="PANTHER" id="PTHR10192">
    <property type="entry name" value="MOLYBDOPTERIN BIOSYNTHESIS PROTEIN"/>
    <property type="match status" value="1"/>
</dbReference>
<dbReference type="PANTHER" id="PTHR10192:SF5">
    <property type="entry name" value="GEPHYRIN"/>
    <property type="match status" value="1"/>
</dbReference>
<keyword evidence="1" id="KW-0460">Magnesium</keyword>
<comment type="cofactor">
    <cofactor evidence="1">
        <name>Mg(2+)</name>
        <dbReference type="ChEBI" id="CHEBI:18420"/>
    </cofactor>
</comment>
<comment type="similarity">
    <text evidence="1">Belongs to the MoeA family.</text>
</comment>
<dbReference type="SUPFAM" id="SSF63882">
    <property type="entry name" value="MoeA N-terminal region -like"/>
    <property type="match status" value="1"/>
</dbReference>
<dbReference type="GO" id="GO:0061599">
    <property type="term" value="F:molybdopterin molybdotransferase activity"/>
    <property type="evidence" value="ECO:0007669"/>
    <property type="project" value="UniProtKB-UniRule"/>
</dbReference>
<evidence type="ECO:0000259" key="2">
    <source>
        <dbReference type="Pfam" id="PF03453"/>
    </source>
</evidence>
<gene>
    <name evidence="3" type="ORF">BECKDK2373C_GA0170839_103822</name>
</gene>
<dbReference type="InterPro" id="IPR038987">
    <property type="entry name" value="MoeA-like"/>
</dbReference>
<proteinExistence type="inferred from homology"/>